<dbReference type="HAMAP" id="MF_00161">
    <property type="entry name" value="LspA"/>
    <property type="match status" value="1"/>
</dbReference>
<comment type="pathway">
    <text evidence="9">Protein modification; lipoprotein biosynthesis (signal peptide cleavage).</text>
</comment>
<keyword evidence="4 9" id="KW-0812">Transmembrane</keyword>
<evidence type="ECO:0000256" key="4">
    <source>
        <dbReference type="ARBA" id="ARBA00022692"/>
    </source>
</evidence>
<keyword evidence="5 9" id="KW-0064">Aspartyl protease</keyword>
<comment type="function">
    <text evidence="9 10">This protein specifically catalyzes the removal of signal peptides from prolipoproteins.</text>
</comment>
<name>A0A0P6S4E5_9STRE</name>
<keyword evidence="13" id="KW-1185">Reference proteome</keyword>
<keyword evidence="7 9" id="KW-1133">Transmembrane helix</keyword>
<dbReference type="Proteomes" id="UP000049578">
    <property type="component" value="Unassembled WGS sequence"/>
</dbReference>
<dbReference type="RefSeq" id="WP_054279060.1">
    <property type="nucleotide sequence ID" value="NZ_LHQM01000030.1"/>
</dbReference>
<protein>
    <recommendedName>
        <fullName evidence="9">Lipoprotein signal peptidase</fullName>
        <ecNumber evidence="9">3.4.23.36</ecNumber>
    </recommendedName>
    <alternativeName>
        <fullName evidence="9">Prolipoprotein signal peptidase</fullName>
    </alternativeName>
    <alternativeName>
        <fullName evidence="9">Signal peptidase II</fullName>
        <shortName evidence="9">SPase II</shortName>
    </alternativeName>
</protein>
<dbReference type="PRINTS" id="PR00781">
    <property type="entry name" value="LIPOSIGPTASE"/>
</dbReference>
<organism evidence="12 13">
    <name type="scientific">Streptococcus phocae</name>
    <dbReference type="NCBI Taxonomy" id="119224"/>
    <lineage>
        <taxon>Bacteria</taxon>
        <taxon>Bacillati</taxon>
        <taxon>Bacillota</taxon>
        <taxon>Bacilli</taxon>
        <taxon>Lactobacillales</taxon>
        <taxon>Streptococcaceae</taxon>
        <taxon>Streptococcus</taxon>
    </lineage>
</organism>
<evidence type="ECO:0000256" key="6">
    <source>
        <dbReference type="ARBA" id="ARBA00022801"/>
    </source>
</evidence>
<gene>
    <name evidence="9" type="primary">lspA</name>
    <name evidence="12" type="ORF">AKK44_06870</name>
</gene>
<dbReference type="NCBIfam" id="TIGR00077">
    <property type="entry name" value="lspA"/>
    <property type="match status" value="1"/>
</dbReference>
<feature type="active site" evidence="9">
    <location>
        <position position="130"/>
    </location>
</feature>
<evidence type="ECO:0000256" key="5">
    <source>
        <dbReference type="ARBA" id="ARBA00022750"/>
    </source>
</evidence>
<proteinExistence type="inferred from homology"/>
<evidence type="ECO:0000256" key="2">
    <source>
        <dbReference type="ARBA" id="ARBA00022475"/>
    </source>
</evidence>
<dbReference type="UniPathway" id="UPA00665"/>
<feature type="transmembrane region" description="Helical" evidence="9">
    <location>
        <begin position="124"/>
        <end position="145"/>
    </location>
</feature>
<feature type="transmembrane region" description="Helical" evidence="9">
    <location>
        <begin position="61"/>
        <end position="79"/>
    </location>
</feature>
<dbReference type="InterPro" id="IPR001872">
    <property type="entry name" value="Peptidase_A8"/>
</dbReference>
<keyword evidence="3 9" id="KW-0645">Protease</keyword>
<keyword evidence="6 9" id="KW-0378">Hydrolase</keyword>
<evidence type="ECO:0000256" key="7">
    <source>
        <dbReference type="ARBA" id="ARBA00022989"/>
    </source>
</evidence>
<evidence type="ECO:0000256" key="1">
    <source>
        <dbReference type="ARBA" id="ARBA00006139"/>
    </source>
</evidence>
<keyword evidence="2 9" id="KW-1003">Cell membrane</keyword>
<dbReference type="GO" id="GO:0005886">
    <property type="term" value="C:plasma membrane"/>
    <property type="evidence" value="ECO:0007669"/>
    <property type="project" value="UniProtKB-SubCell"/>
</dbReference>
<evidence type="ECO:0000256" key="11">
    <source>
        <dbReference type="RuleBase" id="RU004181"/>
    </source>
</evidence>
<evidence type="ECO:0000256" key="9">
    <source>
        <dbReference type="HAMAP-Rule" id="MF_00161"/>
    </source>
</evidence>
<accession>A0A0P6S4E5</accession>
<dbReference type="GO" id="GO:0004190">
    <property type="term" value="F:aspartic-type endopeptidase activity"/>
    <property type="evidence" value="ECO:0007669"/>
    <property type="project" value="UniProtKB-UniRule"/>
</dbReference>
<keyword evidence="12" id="KW-0449">Lipoprotein</keyword>
<dbReference type="AlphaFoldDB" id="A0A0P6S4E5"/>
<dbReference type="PANTHER" id="PTHR33695">
    <property type="entry name" value="LIPOPROTEIN SIGNAL PEPTIDASE"/>
    <property type="match status" value="1"/>
</dbReference>
<comment type="similarity">
    <text evidence="1 9 11">Belongs to the peptidase A8 family.</text>
</comment>
<reference evidence="12 13" key="1">
    <citation type="submission" date="2015-08" db="EMBL/GenBank/DDBJ databases">
        <title>Genome sequence of Streptococcus phocae subsp. phocae ATCC 51973T isolated from liver specimen obtained from seal.</title>
        <authorList>
            <person name="Avendano-Herrera R."/>
        </authorList>
    </citation>
    <scope>NUCLEOTIDE SEQUENCE [LARGE SCALE GENOMIC DNA]</scope>
    <source>
        <strain evidence="12 13">ATCC 51973</strain>
    </source>
</reference>
<dbReference type="PANTHER" id="PTHR33695:SF1">
    <property type="entry name" value="LIPOPROTEIN SIGNAL PEPTIDASE"/>
    <property type="match status" value="1"/>
</dbReference>
<dbReference type="EMBL" id="LHQM01000030">
    <property type="protein sequence ID" value="KPJ22068.1"/>
    <property type="molecule type" value="Genomic_DNA"/>
</dbReference>
<comment type="subcellular location">
    <subcellularLocation>
        <location evidence="9">Cell membrane</location>
        <topology evidence="9">Multi-pass membrane protein</topology>
    </subcellularLocation>
</comment>
<keyword evidence="8 9" id="KW-0472">Membrane</keyword>
<evidence type="ECO:0000256" key="3">
    <source>
        <dbReference type="ARBA" id="ARBA00022670"/>
    </source>
</evidence>
<comment type="catalytic activity">
    <reaction evidence="9 10">
        <text>Release of signal peptides from bacterial membrane prolipoproteins. Hydrolyzes -Xaa-Yaa-Zaa-|-(S,diacylglyceryl)Cys-, in which Xaa is hydrophobic (preferably Leu), and Yaa (Ala or Ser) and Zaa (Gly or Ala) have small, neutral side chains.</text>
        <dbReference type="EC" id="3.4.23.36"/>
    </reaction>
</comment>
<feature type="active site" evidence="9">
    <location>
        <position position="114"/>
    </location>
</feature>
<evidence type="ECO:0000313" key="13">
    <source>
        <dbReference type="Proteomes" id="UP000049578"/>
    </source>
</evidence>
<dbReference type="STRING" id="119224.AKK44_06870"/>
<comment type="caution">
    <text evidence="9">Lacks conserved residue(s) required for the propagation of feature annotation.</text>
</comment>
<dbReference type="EC" id="3.4.23.36" evidence="9"/>
<dbReference type="PROSITE" id="PS00855">
    <property type="entry name" value="SPASE_II"/>
    <property type="match status" value="1"/>
</dbReference>
<evidence type="ECO:0000313" key="12">
    <source>
        <dbReference type="EMBL" id="KPJ22068.1"/>
    </source>
</evidence>
<dbReference type="Pfam" id="PF01252">
    <property type="entry name" value="Peptidase_A8"/>
    <property type="match status" value="1"/>
</dbReference>
<comment type="caution">
    <text evidence="12">The sequence shown here is derived from an EMBL/GenBank/DDBJ whole genome shotgun (WGS) entry which is preliminary data.</text>
</comment>
<feature type="transmembrane region" description="Helical" evidence="9">
    <location>
        <begin position="86"/>
        <end position="104"/>
    </location>
</feature>
<evidence type="ECO:0000256" key="10">
    <source>
        <dbReference type="RuleBase" id="RU000594"/>
    </source>
</evidence>
<dbReference type="PATRIC" id="fig|119224.3.peg.1110"/>
<sequence>MKKLLFIIGSLLLIILDQLSKYWIVSHITLGEVRSFIPSVVSLTYVKNSGAAFSMLQNQQWFFYLITALVISYCCYYLYKHPTISIWKSLALLLIVSGGMGNFIDRVRLAYVIDMIHLDFIDFAIFNVADSYLTVGTLLLVICLWKEEDYENKN</sequence>
<evidence type="ECO:0000256" key="8">
    <source>
        <dbReference type="ARBA" id="ARBA00023136"/>
    </source>
</evidence>
<dbReference type="GO" id="GO:0006508">
    <property type="term" value="P:proteolysis"/>
    <property type="evidence" value="ECO:0007669"/>
    <property type="project" value="UniProtKB-KW"/>
</dbReference>